<reference evidence="3 4" key="1">
    <citation type="submission" date="2023-05" db="EMBL/GenBank/DDBJ databases">
        <title>Streptantibioticus silvisoli sp. nov., acidotolerant actinomycetes 1 from pine litter.</title>
        <authorList>
            <person name="Swiecimska M."/>
            <person name="Golinska P."/>
            <person name="Sangal V."/>
            <person name="Wachnowicz B."/>
            <person name="Goodfellow M."/>
        </authorList>
    </citation>
    <scope>NUCLEOTIDE SEQUENCE [LARGE SCALE GENOMIC DNA]</scope>
    <source>
        <strain evidence="3 4">DSM 42109</strain>
    </source>
</reference>
<keyword evidence="4" id="KW-1185">Reference proteome</keyword>
<dbReference type="RefSeq" id="WP_274039004.1">
    <property type="nucleotide sequence ID" value="NZ_JANCPR020000069.1"/>
</dbReference>
<protein>
    <submittedName>
        <fullName evidence="3">Glycosyltransferase family 2 protein</fullName>
    </submittedName>
</protein>
<evidence type="ECO:0000313" key="4">
    <source>
        <dbReference type="Proteomes" id="UP001214441"/>
    </source>
</evidence>
<dbReference type="EMBL" id="JANCPR020000069">
    <property type="protein sequence ID" value="MDJ1137912.1"/>
    <property type="molecule type" value="Genomic_DNA"/>
</dbReference>
<evidence type="ECO:0000259" key="2">
    <source>
        <dbReference type="Pfam" id="PF00535"/>
    </source>
</evidence>
<dbReference type="CDD" id="cd00761">
    <property type="entry name" value="Glyco_tranf_GTA_type"/>
    <property type="match status" value="1"/>
</dbReference>
<dbReference type="Pfam" id="PF00535">
    <property type="entry name" value="Glycos_transf_2"/>
    <property type="match status" value="1"/>
</dbReference>
<dbReference type="Gene3D" id="3.90.550.10">
    <property type="entry name" value="Spore Coat Polysaccharide Biosynthesis Protein SpsA, Chain A"/>
    <property type="match status" value="1"/>
</dbReference>
<feature type="region of interest" description="Disordered" evidence="1">
    <location>
        <begin position="178"/>
        <end position="201"/>
    </location>
</feature>
<accession>A0ABT7A977</accession>
<comment type="caution">
    <text evidence="3">The sequence shown here is derived from an EMBL/GenBank/DDBJ whole genome shotgun (WGS) entry which is preliminary data.</text>
</comment>
<dbReference type="SUPFAM" id="SSF53448">
    <property type="entry name" value="Nucleotide-diphospho-sugar transferases"/>
    <property type="match status" value="1"/>
</dbReference>
<name>A0ABT7A977_9ACTN</name>
<dbReference type="Proteomes" id="UP001214441">
    <property type="component" value="Unassembled WGS sequence"/>
</dbReference>
<feature type="domain" description="Glycosyltransferase 2-like" evidence="2">
    <location>
        <begin position="45"/>
        <end position="106"/>
    </location>
</feature>
<sequence length="201" mass="22196">MSSGPQVSVVIPYHPARAENGMLYRAMDSVSLQTVPNALVTVEDEQCQGAARTRQRGLEMVTTEWMAFLDSDDEMDYTHLEQLLACAEREHADYVYPWFRVAGGVDPFPMFFGRPWDDAAPHQTTITILVRTDLARQVGFTDVAAGPPPPDGNTGGEDWHFTLGCLAAGARIVHHPARTWTWHHGPQNSSGRPGRGDARTP</sequence>
<gene>
    <name evidence="3" type="ORF">NMN56_039345</name>
</gene>
<proteinExistence type="predicted"/>
<evidence type="ECO:0000256" key="1">
    <source>
        <dbReference type="SAM" id="MobiDB-lite"/>
    </source>
</evidence>
<dbReference type="InterPro" id="IPR001173">
    <property type="entry name" value="Glyco_trans_2-like"/>
</dbReference>
<evidence type="ECO:0000313" key="3">
    <source>
        <dbReference type="EMBL" id="MDJ1137912.1"/>
    </source>
</evidence>
<dbReference type="InterPro" id="IPR029044">
    <property type="entry name" value="Nucleotide-diphossugar_trans"/>
</dbReference>
<organism evidence="3 4">
    <name type="scientific">Streptomyces iconiensis</name>
    <dbReference type="NCBI Taxonomy" id="1384038"/>
    <lineage>
        <taxon>Bacteria</taxon>
        <taxon>Bacillati</taxon>
        <taxon>Actinomycetota</taxon>
        <taxon>Actinomycetes</taxon>
        <taxon>Kitasatosporales</taxon>
        <taxon>Streptomycetaceae</taxon>
        <taxon>Streptomyces</taxon>
    </lineage>
</organism>